<dbReference type="Proteomes" id="UP000008909">
    <property type="component" value="Unassembled WGS sequence"/>
</dbReference>
<evidence type="ECO:0000313" key="1">
    <source>
        <dbReference type="EMBL" id="GAA51364.1"/>
    </source>
</evidence>
<keyword evidence="2" id="KW-1185">Reference proteome</keyword>
<organism evidence="1 2">
    <name type="scientific">Clonorchis sinensis</name>
    <name type="common">Chinese liver fluke</name>
    <dbReference type="NCBI Taxonomy" id="79923"/>
    <lineage>
        <taxon>Eukaryota</taxon>
        <taxon>Metazoa</taxon>
        <taxon>Spiralia</taxon>
        <taxon>Lophotrochozoa</taxon>
        <taxon>Platyhelminthes</taxon>
        <taxon>Trematoda</taxon>
        <taxon>Digenea</taxon>
        <taxon>Opisthorchiida</taxon>
        <taxon>Opisthorchiata</taxon>
        <taxon>Opisthorchiidae</taxon>
        <taxon>Clonorchis</taxon>
    </lineage>
</organism>
<reference evidence="1" key="1">
    <citation type="journal article" date="2011" name="Genome Biol.">
        <title>The draft genome of the carcinogenic human liver fluke Clonorchis sinensis.</title>
        <authorList>
            <person name="Wang X."/>
            <person name="Chen W."/>
            <person name="Huang Y."/>
            <person name="Sun J."/>
            <person name="Men J."/>
            <person name="Liu H."/>
            <person name="Luo F."/>
            <person name="Guo L."/>
            <person name="Lv X."/>
            <person name="Deng C."/>
            <person name="Zhou C."/>
            <person name="Fan Y."/>
            <person name="Li X."/>
            <person name="Huang L."/>
            <person name="Hu Y."/>
            <person name="Liang C."/>
            <person name="Hu X."/>
            <person name="Xu J."/>
            <person name="Yu X."/>
        </authorList>
    </citation>
    <scope>NUCLEOTIDE SEQUENCE [LARGE SCALE GENOMIC DNA]</scope>
    <source>
        <strain evidence="1">Henan</strain>
    </source>
</reference>
<accession>G7YEI1</accession>
<dbReference type="AlphaFoldDB" id="G7YEI1"/>
<gene>
    <name evidence="1" type="ORF">CLF_105994</name>
</gene>
<proteinExistence type="predicted"/>
<name>G7YEI1_CLOSI</name>
<reference key="2">
    <citation type="submission" date="2011-10" db="EMBL/GenBank/DDBJ databases">
        <title>The genome and transcriptome sequence of Clonorchis sinensis provide insights into the carcinogenic liver fluke.</title>
        <authorList>
            <person name="Wang X."/>
            <person name="Huang Y."/>
            <person name="Chen W."/>
            <person name="Liu H."/>
            <person name="Guo L."/>
            <person name="Chen Y."/>
            <person name="Luo F."/>
            <person name="Zhou W."/>
            <person name="Sun J."/>
            <person name="Mao Q."/>
            <person name="Liang P."/>
            <person name="Zhou C."/>
            <person name="Tian Y."/>
            <person name="Men J."/>
            <person name="Lv X."/>
            <person name="Huang L."/>
            <person name="Zhou J."/>
            <person name="Hu Y."/>
            <person name="Li R."/>
            <person name="Zhang F."/>
            <person name="Lei H."/>
            <person name="Li X."/>
            <person name="Hu X."/>
            <person name="Liang C."/>
            <person name="Xu J."/>
            <person name="Wu Z."/>
            <person name="Yu X."/>
        </authorList>
    </citation>
    <scope>NUCLEOTIDE SEQUENCE</scope>
    <source>
        <strain>Henan</strain>
    </source>
</reference>
<dbReference type="EMBL" id="DF143144">
    <property type="protein sequence ID" value="GAA51364.1"/>
    <property type="molecule type" value="Genomic_DNA"/>
</dbReference>
<protein>
    <submittedName>
        <fullName evidence="1">Uncharacterized protein</fullName>
    </submittedName>
</protein>
<sequence>MAHELRAITSSKQTASSVHYPCALQDRLFRIENEEGIFQEVLPSDKQAAQALVLKIVVTKRLDLTVVWRFVYLGDSLSYTAGCPRDTVSHTSRVVLLAAYSRAETSCQRNNQRPKWLPDMQKSRTFGPLSTALRTATQLATCSFQGWRWASQSVPVWLLASCILHRLTVACEPLIRENQAGFPPGRGCVDHTPSEALLVSDGVSVLLMRLLENGYLVVRQVLQYGKTFSTTNDDGKAMCYGCRNTIYRDEYCPPCLLQNGANREVDNNHRSAVEAFLLAQKTLRNLRIAKTEMVLTSGNLHKLPQLGSPFGKTAVAGATELTRKGIHASLSDTSNAFKTAMVNHSLRGGHVSGPQIRIDRTVAKLMPFRRHIRRNATLSFPILEVLSSFASPPEITQLHYHIDHSVCKHGGDEDDVFCVLENDGNDLNTRVLKAFQLLPWHLISEEFEKCRTFFAGHHFLYGSFPNCQYTLTSPKVCELRVASAISNNNAGLVALADMRHNRLQLHAPHTLSHAHNWSQTVTNFCEPYCAKRLRVGTLNAAKRTERRELKNDLSVCGRVGRVNRRHCS</sequence>
<evidence type="ECO:0000313" key="2">
    <source>
        <dbReference type="Proteomes" id="UP000008909"/>
    </source>
</evidence>